<organism evidence="2 3">
    <name type="scientific">Collybiopsis luxurians FD-317 M1</name>
    <dbReference type="NCBI Taxonomy" id="944289"/>
    <lineage>
        <taxon>Eukaryota</taxon>
        <taxon>Fungi</taxon>
        <taxon>Dikarya</taxon>
        <taxon>Basidiomycota</taxon>
        <taxon>Agaricomycotina</taxon>
        <taxon>Agaricomycetes</taxon>
        <taxon>Agaricomycetidae</taxon>
        <taxon>Agaricales</taxon>
        <taxon>Marasmiineae</taxon>
        <taxon>Omphalotaceae</taxon>
        <taxon>Collybiopsis</taxon>
        <taxon>Collybiopsis luxurians</taxon>
    </lineage>
</organism>
<dbReference type="Proteomes" id="UP000053593">
    <property type="component" value="Unassembled WGS sequence"/>
</dbReference>
<feature type="region of interest" description="Disordered" evidence="1">
    <location>
        <begin position="373"/>
        <end position="395"/>
    </location>
</feature>
<sequence>MWLKSKAALFAQAQENHTVGDFWLEIYCSYWALFPLPGMDEVGKLSDDQTEELSRKMVQNKSATRNKTKSINVIIDLANGSSTAVMSTGPVPKKSMQLCAISTEQVFQSLFSDELVKPLVDTEKAKLLEATGVRPGCPGALMITQKHTKATWASASKETCQAVFSRMRELKAEKEAWKIKEEEDEEDREEGKASDNATNKISRLKDVIAAVQFLQGEARQQKAFVKQSSEHKNTRETQKSRGACCHSSMIISREIIGDHHQPETLTAVTALANSLNSQPQPLKTLVPDPLAMMLSTTALTLPSTLLHLMDMFLDFGSSSKSLSMPDLQLNLSSPLLSNDSVALFLRIHLLNNSSTRYAQKGALKTKTMKLKPCPCKRKSDAQSDEHSGSEAPSKCSKSSAVKWSRLSKVIENNTPPTQTAKSQCSQHANLGNQYRELINMQGALLLGTIGKGIVTCRPGKVYASPSIPIQI</sequence>
<reference evidence="2 3" key="1">
    <citation type="submission" date="2014-04" db="EMBL/GenBank/DDBJ databases">
        <title>Evolutionary Origins and Diversification of the Mycorrhizal Mutualists.</title>
        <authorList>
            <consortium name="DOE Joint Genome Institute"/>
            <consortium name="Mycorrhizal Genomics Consortium"/>
            <person name="Kohler A."/>
            <person name="Kuo A."/>
            <person name="Nagy L.G."/>
            <person name="Floudas D."/>
            <person name="Copeland A."/>
            <person name="Barry K.W."/>
            <person name="Cichocki N."/>
            <person name="Veneault-Fourrey C."/>
            <person name="LaButti K."/>
            <person name="Lindquist E.A."/>
            <person name="Lipzen A."/>
            <person name="Lundell T."/>
            <person name="Morin E."/>
            <person name="Murat C."/>
            <person name="Riley R."/>
            <person name="Ohm R."/>
            <person name="Sun H."/>
            <person name="Tunlid A."/>
            <person name="Henrissat B."/>
            <person name="Grigoriev I.V."/>
            <person name="Hibbett D.S."/>
            <person name="Martin F."/>
        </authorList>
    </citation>
    <scope>NUCLEOTIDE SEQUENCE [LARGE SCALE GENOMIC DNA]</scope>
    <source>
        <strain evidence="2 3">FD-317 M1</strain>
    </source>
</reference>
<dbReference type="EMBL" id="KN834928">
    <property type="protein sequence ID" value="KIK50138.1"/>
    <property type="molecule type" value="Genomic_DNA"/>
</dbReference>
<evidence type="ECO:0000313" key="3">
    <source>
        <dbReference type="Proteomes" id="UP000053593"/>
    </source>
</evidence>
<proteinExistence type="predicted"/>
<name>A0A0D0C5Z2_9AGAR</name>
<keyword evidence="3" id="KW-1185">Reference proteome</keyword>
<evidence type="ECO:0000313" key="2">
    <source>
        <dbReference type="EMBL" id="KIK50138.1"/>
    </source>
</evidence>
<protein>
    <submittedName>
        <fullName evidence="2">Uncharacterized protein</fullName>
    </submittedName>
</protein>
<gene>
    <name evidence="2" type="ORF">GYMLUDRAFT_65404</name>
</gene>
<dbReference type="AlphaFoldDB" id="A0A0D0C5Z2"/>
<feature type="compositionally biased region" description="Basic and acidic residues" evidence="1">
    <location>
        <begin position="377"/>
        <end position="388"/>
    </location>
</feature>
<accession>A0A0D0C5Z2</accession>
<dbReference type="HOGENOM" id="CLU_580100_0_0_1"/>
<evidence type="ECO:0000256" key="1">
    <source>
        <dbReference type="SAM" id="MobiDB-lite"/>
    </source>
</evidence>